<keyword evidence="1" id="KW-0472">Membrane</keyword>
<comment type="caution">
    <text evidence="3">The sequence shown here is derived from an EMBL/GenBank/DDBJ whole genome shotgun (WGS) entry which is preliminary data.</text>
</comment>
<keyword evidence="1" id="KW-1133">Transmembrane helix</keyword>
<organism evidence="3 4">
    <name type="scientific">Agaribacter flavus</name>
    <dbReference type="NCBI Taxonomy" id="1902781"/>
    <lineage>
        <taxon>Bacteria</taxon>
        <taxon>Pseudomonadati</taxon>
        <taxon>Pseudomonadota</taxon>
        <taxon>Gammaproteobacteria</taxon>
        <taxon>Alteromonadales</taxon>
        <taxon>Alteromonadaceae</taxon>
        <taxon>Agaribacter</taxon>
    </lineage>
</organism>
<protein>
    <submittedName>
        <fullName evidence="3">Alpha/beta hydrolase</fullName>
    </submittedName>
</protein>
<dbReference type="EMBL" id="JBHRSW010000012">
    <property type="protein sequence ID" value="MFC3121512.1"/>
    <property type="molecule type" value="Genomic_DNA"/>
</dbReference>
<sequence>MKQNTKNWLKNVKRIWVAMGIVFTLWLVYSMQAKNLPDGLFESNALITFEEHKEYFRYTPTHQFDEVLIFFPGALVDTRAYLPLSKQLAEKNISVYLIKMPLRQARLGYHKPISLNLLSDESKTYTLVGHSQGAKMAAQLVYENPALFDRLVLIGTTHPRDISIANSSIPIMKIYGSRDGVADENTIMANKSKLPSHTQFLKIEGANHAQFAYYGFQLGDSAADIDRETQQSITLTNILSFISEN</sequence>
<gene>
    <name evidence="3" type="ORF">ACFOHL_07750</name>
</gene>
<dbReference type="SUPFAM" id="SSF53474">
    <property type="entry name" value="alpha/beta-Hydrolases"/>
    <property type="match status" value="1"/>
</dbReference>
<dbReference type="InterPro" id="IPR029058">
    <property type="entry name" value="AB_hydrolase_fold"/>
</dbReference>
<dbReference type="GO" id="GO:0016787">
    <property type="term" value="F:hydrolase activity"/>
    <property type="evidence" value="ECO:0007669"/>
    <property type="project" value="UniProtKB-KW"/>
</dbReference>
<evidence type="ECO:0000259" key="2">
    <source>
        <dbReference type="Pfam" id="PF12695"/>
    </source>
</evidence>
<accession>A0ABV7FSK9</accession>
<keyword evidence="4" id="KW-1185">Reference proteome</keyword>
<evidence type="ECO:0000313" key="3">
    <source>
        <dbReference type="EMBL" id="MFC3121512.1"/>
    </source>
</evidence>
<evidence type="ECO:0000256" key="1">
    <source>
        <dbReference type="SAM" id="Phobius"/>
    </source>
</evidence>
<dbReference type="Pfam" id="PF12695">
    <property type="entry name" value="Abhydrolase_5"/>
    <property type="match status" value="1"/>
</dbReference>
<feature type="domain" description="Alpha/beta hydrolase fold-5" evidence="2">
    <location>
        <begin position="68"/>
        <end position="231"/>
    </location>
</feature>
<dbReference type="InterPro" id="IPR029059">
    <property type="entry name" value="AB_hydrolase_5"/>
</dbReference>
<proteinExistence type="predicted"/>
<dbReference type="Gene3D" id="3.40.50.1820">
    <property type="entry name" value="alpha/beta hydrolase"/>
    <property type="match status" value="1"/>
</dbReference>
<feature type="transmembrane region" description="Helical" evidence="1">
    <location>
        <begin position="12"/>
        <end position="29"/>
    </location>
</feature>
<keyword evidence="1" id="KW-0812">Transmembrane</keyword>
<dbReference type="Proteomes" id="UP001595478">
    <property type="component" value="Unassembled WGS sequence"/>
</dbReference>
<keyword evidence="3" id="KW-0378">Hydrolase</keyword>
<name>A0ABV7FSK9_9ALTE</name>
<evidence type="ECO:0000313" key="4">
    <source>
        <dbReference type="Proteomes" id="UP001595478"/>
    </source>
</evidence>
<reference evidence="4" key="1">
    <citation type="journal article" date="2019" name="Int. J. Syst. Evol. Microbiol.">
        <title>The Global Catalogue of Microorganisms (GCM) 10K type strain sequencing project: providing services to taxonomists for standard genome sequencing and annotation.</title>
        <authorList>
            <consortium name="The Broad Institute Genomics Platform"/>
            <consortium name="The Broad Institute Genome Sequencing Center for Infectious Disease"/>
            <person name="Wu L."/>
            <person name="Ma J."/>
        </authorList>
    </citation>
    <scope>NUCLEOTIDE SEQUENCE [LARGE SCALE GENOMIC DNA]</scope>
    <source>
        <strain evidence="4">KCTC 52473</strain>
    </source>
</reference>
<dbReference type="RefSeq" id="WP_376919649.1">
    <property type="nucleotide sequence ID" value="NZ_JBHRSW010000012.1"/>
</dbReference>